<feature type="compositionally biased region" description="Basic and acidic residues" evidence="1">
    <location>
        <begin position="41"/>
        <end position="58"/>
    </location>
</feature>
<reference evidence="3" key="1">
    <citation type="submission" date="2003-08" db="EMBL/GenBank/DDBJ databases">
        <authorList>
            <person name="Birren B."/>
            <person name="Nusbaum C."/>
            <person name="Abebe A."/>
            <person name="Abouelleil A."/>
            <person name="Adekoya E."/>
            <person name="Ait-zahra M."/>
            <person name="Allen N."/>
            <person name="Allen T."/>
            <person name="An P."/>
            <person name="Anderson M."/>
            <person name="Anderson S."/>
            <person name="Arachchi H."/>
            <person name="Armbruster J."/>
            <person name="Bachantsang P."/>
            <person name="Baldwin J."/>
            <person name="Barry A."/>
            <person name="Bayul T."/>
            <person name="Blitshsteyn B."/>
            <person name="Bloom T."/>
            <person name="Blye J."/>
            <person name="Boguslavskiy L."/>
            <person name="Borowsky M."/>
            <person name="Boukhgalter B."/>
            <person name="Brunache A."/>
            <person name="Butler J."/>
            <person name="Calixte N."/>
            <person name="Calvo S."/>
            <person name="Camarata J."/>
            <person name="Campo K."/>
            <person name="Chang J."/>
            <person name="Cheshatsang Y."/>
            <person name="Citroen M."/>
            <person name="Collymore A."/>
            <person name="Considine T."/>
            <person name="Cook A."/>
            <person name="Cooke P."/>
            <person name="Corum B."/>
            <person name="Cuomo C."/>
            <person name="David R."/>
            <person name="Dawoe T."/>
            <person name="Degray S."/>
            <person name="Dodge S."/>
            <person name="Dooley K."/>
            <person name="Dorje P."/>
            <person name="Dorjee K."/>
            <person name="Dorris L."/>
            <person name="Duffey N."/>
            <person name="Dupes A."/>
            <person name="Elkins T."/>
            <person name="Engels R."/>
            <person name="Erickson J."/>
            <person name="Farina A."/>
            <person name="Faro S."/>
            <person name="Ferreira P."/>
            <person name="Fischer H."/>
            <person name="Fitzgerald M."/>
            <person name="Foley K."/>
            <person name="Gage D."/>
            <person name="Galagan J."/>
            <person name="Gearin G."/>
            <person name="Gnerre S."/>
            <person name="Gnirke A."/>
            <person name="Goyette A."/>
            <person name="Graham J."/>
            <person name="Grandbois E."/>
            <person name="Gyaltsen K."/>
            <person name="Hafez N."/>
            <person name="Hagopian D."/>
            <person name="Hagos B."/>
            <person name="Hall J."/>
            <person name="Hatcher B."/>
            <person name="Heller A."/>
            <person name="Higgins H."/>
            <person name="Honan T."/>
            <person name="Horn A."/>
            <person name="Houde N."/>
            <person name="Hughes L."/>
            <person name="Hulme W."/>
            <person name="Husby E."/>
            <person name="Iliev I."/>
            <person name="Jaffe D."/>
            <person name="Jones C."/>
            <person name="Kamal M."/>
            <person name="Kamat A."/>
            <person name="Kamvysselis M."/>
            <person name="Karlsson E."/>
            <person name="Kells C."/>
            <person name="Kieu A."/>
            <person name="Kisner P."/>
            <person name="Kodira C."/>
            <person name="Kulbokas E."/>
            <person name="Labutti K."/>
            <person name="Lama D."/>
            <person name="Landers T."/>
            <person name="Leger J."/>
            <person name="Levine S."/>
            <person name="Lewis D."/>
            <person name="Lewis T."/>
            <person name="Lindblad-toh K."/>
            <person name="Liu X."/>
            <person name="Lokyitsang T."/>
            <person name="Lokyitsang Y."/>
            <person name="Lucien O."/>
            <person name="Lui A."/>
            <person name="Ma L.J."/>
            <person name="Mabbitt R."/>
            <person name="Macdonald J."/>
            <person name="Maclean C."/>
            <person name="Major J."/>
            <person name="Manning J."/>
            <person name="Marabella R."/>
            <person name="Maru K."/>
            <person name="Matthews C."/>
            <person name="Mauceli E."/>
            <person name="Mccarthy M."/>
            <person name="Mcdonough S."/>
            <person name="Mcghee T."/>
            <person name="Meldrim J."/>
            <person name="Meneus L."/>
            <person name="Mesirov J."/>
            <person name="Mihalev A."/>
            <person name="Mihova T."/>
            <person name="Mikkelsen T."/>
            <person name="Mlenga V."/>
            <person name="Moru K."/>
            <person name="Mozes J."/>
            <person name="Mulrain L."/>
            <person name="Munson G."/>
            <person name="Naylor J."/>
            <person name="Newes C."/>
            <person name="Nguyen C."/>
            <person name="Nguyen N."/>
            <person name="Nguyen T."/>
            <person name="Nicol R."/>
            <person name="Nielsen C."/>
            <person name="Nizzari M."/>
            <person name="Norbu C."/>
            <person name="Norbu N."/>
            <person name="O'donnell P."/>
            <person name="Okoawo O."/>
            <person name="O'leary S."/>
            <person name="Omotosho B."/>
            <person name="O'neill K."/>
            <person name="Osman S."/>
            <person name="Parker S."/>
            <person name="Perrin D."/>
            <person name="Phunkhang P."/>
            <person name="Piqani B."/>
            <person name="Purcell S."/>
            <person name="Rachupka T."/>
            <person name="Ramasamy U."/>
            <person name="Rameau R."/>
            <person name="Ray V."/>
            <person name="Raymond C."/>
            <person name="Retta R."/>
            <person name="Richardson S."/>
            <person name="Rise C."/>
            <person name="Rodriguez J."/>
            <person name="Rogers J."/>
            <person name="Rogov P."/>
            <person name="Rutman M."/>
            <person name="Schupbach R."/>
            <person name="Seaman C."/>
            <person name="Settipalli S."/>
            <person name="Sharpe T."/>
            <person name="Sheridan J."/>
            <person name="Sherpa N."/>
            <person name="Shi J."/>
            <person name="Smirnov S."/>
            <person name="Smith C."/>
            <person name="Sougnez C."/>
            <person name="Spencer B."/>
            <person name="Stalker J."/>
            <person name="Stange-thomann N."/>
            <person name="Stavropoulos S."/>
            <person name="Stetson K."/>
            <person name="Stone C."/>
            <person name="Stone S."/>
            <person name="Stubbs M."/>
            <person name="Talamas J."/>
            <person name="Tchuinga P."/>
            <person name="Tenzing P."/>
            <person name="Tesfaye S."/>
            <person name="Theodore J."/>
            <person name="Thoulutsang Y."/>
            <person name="Topham K."/>
            <person name="Towey S."/>
            <person name="Tsamla T."/>
            <person name="Tsomo N."/>
            <person name="Vallee D."/>
            <person name="Vassiliev H."/>
            <person name="Venkataraman V."/>
            <person name="Vinson J."/>
            <person name="Vo A."/>
            <person name="Wade C."/>
            <person name="Wang S."/>
            <person name="Wangchuk T."/>
            <person name="Wangdi T."/>
            <person name="Whittaker C."/>
            <person name="Wilkinson J."/>
            <person name="Wu Y."/>
            <person name="Wyman D."/>
            <person name="Yadav S."/>
            <person name="Yang S."/>
            <person name="Yang X."/>
            <person name="Yeager S."/>
            <person name="Yee E."/>
            <person name="Young G."/>
            <person name="Zainoun J."/>
            <person name="Zembeck L."/>
            <person name="Zimmer A."/>
            <person name="Zody M."/>
            <person name="Lander E."/>
        </authorList>
    </citation>
    <scope>NUCLEOTIDE SEQUENCE [LARGE SCALE GENOMIC DNA]</scope>
</reference>
<dbReference type="eggNOG" id="ENOG502QUAE">
    <property type="taxonomic scope" value="Eukaryota"/>
</dbReference>
<sequence>MSEEIENASAQSDFESESSRTSSEADHEYEVKSNTSIAESQSRESLPESADEKPKEENYAANLDGDQTENSSLTVENMKRYEEETGSLGVEELMSRVAEDGETELNKEAMYARHGNPKTTVVSYGQKLNGDEFVAVSIEMQTDESWLLQSHVPIQTVTPSARSPEHTTEEIIHIKPTISASEYSTTEFADDSNDELISEHHMKVTEDSKSPPLDFNPNENPVAEIHLDDNFTEDSMSETVSSVGAPFILQYKPESKSVKFDYDNIQEEQQDVVEWDTMEPDQHEYYQGLLNEAADERIKMMKGNKQSEMIDIEPHAAYGTQQERKVAKERAAERMKAREVERQKQTVPTNQTNFYACKRQLKTVNYSLSSEKCMEEGWTIRPVTPPPAEESVTELYVDESTTSMKSGK</sequence>
<dbReference type="STRING" id="51511.ENSCSAVP00000006174"/>
<dbReference type="InParanoid" id="H2YLH2"/>
<reference evidence="2" key="2">
    <citation type="submission" date="2025-08" db="UniProtKB">
        <authorList>
            <consortium name="Ensembl"/>
        </authorList>
    </citation>
    <scope>IDENTIFICATION</scope>
</reference>
<evidence type="ECO:0000313" key="2">
    <source>
        <dbReference type="Ensembl" id="ENSCSAVP00000006174.1"/>
    </source>
</evidence>
<dbReference type="Ensembl" id="ENSCSAVT00000006252.1">
    <property type="protein sequence ID" value="ENSCSAVP00000006174.1"/>
    <property type="gene ID" value="ENSCSAVG00000003683.1"/>
</dbReference>
<feature type="region of interest" description="Disordered" evidence="1">
    <location>
        <begin position="1"/>
        <end position="74"/>
    </location>
</feature>
<name>H2YLH2_CIOSA</name>
<dbReference type="PANTHER" id="PTHR23093:SF18">
    <property type="entry name" value="GLUTAMATE RICH 6"/>
    <property type="match status" value="1"/>
</dbReference>
<dbReference type="AlphaFoldDB" id="H2YLH2"/>
<reference evidence="2" key="3">
    <citation type="submission" date="2025-09" db="UniProtKB">
        <authorList>
            <consortium name="Ensembl"/>
        </authorList>
    </citation>
    <scope>IDENTIFICATION</scope>
</reference>
<evidence type="ECO:0000313" key="3">
    <source>
        <dbReference type="Proteomes" id="UP000007875"/>
    </source>
</evidence>
<accession>H2YLH2</accession>
<dbReference type="Proteomes" id="UP000007875">
    <property type="component" value="Unassembled WGS sequence"/>
</dbReference>
<proteinExistence type="predicted"/>
<dbReference type="HOGENOM" id="CLU_675362_0_0_1"/>
<dbReference type="PANTHER" id="PTHR23093">
    <property type="entry name" value="SIMILAR TO CHROMOSOME 3 OPEN READING FRAME 20"/>
    <property type="match status" value="1"/>
</dbReference>
<keyword evidence="3" id="KW-1185">Reference proteome</keyword>
<evidence type="ECO:0000256" key="1">
    <source>
        <dbReference type="SAM" id="MobiDB-lite"/>
    </source>
</evidence>
<organism evidence="2 3">
    <name type="scientific">Ciona savignyi</name>
    <name type="common">Pacific transparent sea squirt</name>
    <dbReference type="NCBI Taxonomy" id="51511"/>
    <lineage>
        <taxon>Eukaryota</taxon>
        <taxon>Metazoa</taxon>
        <taxon>Chordata</taxon>
        <taxon>Tunicata</taxon>
        <taxon>Ascidiacea</taxon>
        <taxon>Phlebobranchia</taxon>
        <taxon>Cionidae</taxon>
        <taxon>Ciona</taxon>
    </lineage>
</organism>
<protein>
    <submittedName>
        <fullName evidence="2">Uncharacterized protein</fullName>
    </submittedName>
</protein>